<name>A0ACD4DH23_9NOCA</name>
<evidence type="ECO:0000313" key="1">
    <source>
        <dbReference type="EMBL" id="UYP19276.1"/>
    </source>
</evidence>
<dbReference type="EMBL" id="CP107551">
    <property type="protein sequence ID" value="UYP19276.1"/>
    <property type="molecule type" value="Genomic_DNA"/>
</dbReference>
<reference evidence="1" key="1">
    <citation type="submission" date="2022-10" db="EMBL/GenBank/DDBJ databases">
        <title>Rhodococcus ferula Z13 complete genome.</title>
        <authorList>
            <person name="Long X."/>
            <person name="Zang M."/>
        </authorList>
    </citation>
    <scope>NUCLEOTIDE SEQUENCE</scope>
    <source>
        <strain evidence="1">Z13</strain>
    </source>
</reference>
<dbReference type="Proteomes" id="UP001156484">
    <property type="component" value="Chromosome"/>
</dbReference>
<evidence type="ECO:0000313" key="2">
    <source>
        <dbReference type="Proteomes" id="UP001156484"/>
    </source>
</evidence>
<gene>
    <name evidence="1" type="ORF">OED52_01460</name>
</gene>
<organism evidence="1 2">
    <name type="scientific">Rhodococcus sacchari</name>
    <dbReference type="NCBI Taxonomy" id="2962047"/>
    <lineage>
        <taxon>Bacteria</taxon>
        <taxon>Bacillati</taxon>
        <taxon>Actinomycetota</taxon>
        <taxon>Actinomycetes</taxon>
        <taxon>Mycobacteriales</taxon>
        <taxon>Nocardiaceae</taxon>
        <taxon>Rhodococcus</taxon>
    </lineage>
</organism>
<keyword evidence="2" id="KW-1185">Reference proteome</keyword>
<accession>A0ACD4DH23</accession>
<proteinExistence type="predicted"/>
<protein>
    <submittedName>
        <fullName evidence="1">FUSC family protein</fullName>
    </submittedName>
</protein>
<sequence length="534" mass="55969">MSERSGEQQVIDLSLPTPVPLRSAMLTVPRQGRKWPGAVRAALTVALPGLLGVALGFGAVPAVATLGAFAVVYGEQRAYRVRWRVVAVVGAVLVVLATLGAAAGSVVHDALGSGGSAWWYLLVIAAMTVTVATCAFVVDALRLGSPGAFLMLLSLEIASALPAAGVSVPTVTAWTAIGAGTALVISVSGACVRPHTPERTAVAAAVAAVDRVTAENTAAHRRSAVHDLHAAWQCLHDAGLVGSGHPLERTLSAAHARCAALLHSPGDGEPVPEDDLRPQIPLPRPSVGYRLRRAAGLRGRSATIALRLLVAGPAAGTIAIVLGVGRPDWAVITAAMILHQGPDRILGSYRALHRFVGTVLGLVVLACLTPFHPSGAALVVVLAAVFAGIEMFLVRHYGLAMTFITPLVIVLGGLGAPADPETTARDRFLETVIGVCVALFVLWGLWPRAHRRILVYADGRVRDTIARITAATDPHDLPELRRDLEFDLQASTTAAVIAAHTEPEWTRQRWAGHHELHHLGHLILTSPQRVAPGA</sequence>